<evidence type="ECO:0000259" key="5">
    <source>
        <dbReference type="PROSITE" id="PS50850"/>
    </source>
</evidence>
<dbReference type="SUPFAM" id="SSF103473">
    <property type="entry name" value="MFS general substrate transporter"/>
    <property type="match status" value="1"/>
</dbReference>
<feature type="transmembrane region" description="Helical" evidence="4">
    <location>
        <begin position="44"/>
        <end position="68"/>
    </location>
</feature>
<dbReference type="Gene3D" id="1.20.1250.20">
    <property type="entry name" value="MFS general substrate transporter like domains"/>
    <property type="match status" value="1"/>
</dbReference>
<dbReference type="GO" id="GO:0022857">
    <property type="term" value="F:transmembrane transporter activity"/>
    <property type="evidence" value="ECO:0007669"/>
    <property type="project" value="InterPro"/>
</dbReference>
<evidence type="ECO:0000256" key="3">
    <source>
        <dbReference type="ARBA" id="ARBA00023136"/>
    </source>
</evidence>
<organism evidence="6 7">
    <name type="scientific">Roseinatronobacter monicus</name>
    <dbReference type="NCBI Taxonomy" id="393481"/>
    <lineage>
        <taxon>Bacteria</taxon>
        <taxon>Pseudomonadati</taxon>
        <taxon>Pseudomonadota</taxon>
        <taxon>Alphaproteobacteria</taxon>
        <taxon>Rhodobacterales</taxon>
        <taxon>Paracoccaceae</taxon>
        <taxon>Roseinatronobacter</taxon>
    </lineage>
</organism>
<dbReference type="InterPro" id="IPR020846">
    <property type="entry name" value="MFS_dom"/>
</dbReference>
<name>A0A543KH99_9RHOB</name>
<dbReference type="Proteomes" id="UP000320582">
    <property type="component" value="Unassembled WGS sequence"/>
</dbReference>
<proteinExistence type="predicted"/>
<feature type="transmembrane region" description="Helical" evidence="4">
    <location>
        <begin position="12"/>
        <end position="32"/>
    </location>
</feature>
<dbReference type="AlphaFoldDB" id="A0A543KH99"/>
<keyword evidence="3 4" id="KW-0472">Membrane</keyword>
<feature type="transmembrane region" description="Helical" evidence="4">
    <location>
        <begin position="80"/>
        <end position="102"/>
    </location>
</feature>
<protein>
    <submittedName>
        <fullName evidence="6">Putative MFS family arabinose efflux permease</fullName>
    </submittedName>
</protein>
<dbReference type="PROSITE" id="PS50850">
    <property type="entry name" value="MFS"/>
    <property type="match status" value="1"/>
</dbReference>
<feature type="transmembrane region" description="Helical" evidence="4">
    <location>
        <begin position="246"/>
        <end position="268"/>
    </location>
</feature>
<feature type="transmembrane region" description="Helical" evidence="4">
    <location>
        <begin position="170"/>
        <end position="189"/>
    </location>
</feature>
<feature type="transmembrane region" description="Helical" evidence="4">
    <location>
        <begin position="280"/>
        <end position="299"/>
    </location>
</feature>
<gene>
    <name evidence="6" type="ORF">BD293_3134</name>
</gene>
<evidence type="ECO:0000256" key="4">
    <source>
        <dbReference type="SAM" id="Phobius"/>
    </source>
</evidence>
<evidence type="ECO:0000313" key="6">
    <source>
        <dbReference type="EMBL" id="TQM94455.1"/>
    </source>
</evidence>
<dbReference type="InterPro" id="IPR050327">
    <property type="entry name" value="Proton-linked_MCT"/>
</dbReference>
<keyword evidence="7" id="KW-1185">Reference proteome</keyword>
<feature type="domain" description="Major facilitator superfamily (MFS) profile" evidence="5">
    <location>
        <begin position="13"/>
        <end position="392"/>
    </location>
</feature>
<dbReference type="EMBL" id="VFPT01000001">
    <property type="protein sequence ID" value="TQM94455.1"/>
    <property type="molecule type" value="Genomic_DNA"/>
</dbReference>
<feature type="transmembrane region" description="Helical" evidence="4">
    <location>
        <begin position="139"/>
        <end position="158"/>
    </location>
</feature>
<feature type="transmembrane region" description="Helical" evidence="4">
    <location>
        <begin position="217"/>
        <end position="240"/>
    </location>
</feature>
<evidence type="ECO:0000256" key="2">
    <source>
        <dbReference type="ARBA" id="ARBA00022989"/>
    </source>
</evidence>
<feature type="transmembrane region" description="Helical" evidence="4">
    <location>
        <begin position="368"/>
        <end position="388"/>
    </location>
</feature>
<sequence length="397" mass="41584">MHRLTPLRPRWLVISALGVVMILTWGSSYYLMTVLAAPVAQSTGWGLNTITGALSAGLLTAALVSPRVGRLIARFGGRPVLAAGVLALALGLIILALAQALWVFWLGWLVLGAGMAATLYDPAFATLGRLYGAEARSAITALTLWGGFASTVCWPLSALMLEHWGWRGVALAYAGLHLCLTLPLVWLALPREAEAPPPAPDQITPSQPVSRTEARQLLVMGGLLVLNGLVVFNISIWLFTLLQAQGISLGQAVALGALIGPAQVGARLIEMAGRGRHHPIWTMIASTGSIASGLVLLAAGLNLPALALILYGAGNGLFSIARGALPLALFGPARFPVLMGQLARPALMAQAIAPLAGAFMISTLGEGMSLYVLAALGLANIALTWAMWRSTRNPLRT</sequence>
<keyword evidence="2 4" id="KW-1133">Transmembrane helix</keyword>
<accession>A0A543KH99</accession>
<comment type="caution">
    <text evidence="6">The sequence shown here is derived from an EMBL/GenBank/DDBJ whole genome shotgun (WGS) entry which is preliminary data.</text>
</comment>
<dbReference type="InterPro" id="IPR036259">
    <property type="entry name" value="MFS_trans_sf"/>
</dbReference>
<feature type="transmembrane region" description="Helical" evidence="4">
    <location>
        <begin position="305"/>
        <end position="330"/>
    </location>
</feature>
<dbReference type="RefSeq" id="WP_246086324.1">
    <property type="nucleotide sequence ID" value="NZ_VFPT01000001.1"/>
</dbReference>
<dbReference type="PANTHER" id="PTHR11360">
    <property type="entry name" value="MONOCARBOXYLATE TRANSPORTER"/>
    <property type="match status" value="1"/>
</dbReference>
<dbReference type="Pfam" id="PF07690">
    <property type="entry name" value="MFS_1"/>
    <property type="match status" value="1"/>
</dbReference>
<dbReference type="InterPro" id="IPR011701">
    <property type="entry name" value="MFS"/>
</dbReference>
<dbReference type="PANTHER" id="PTHR11360:SF308">
    <property type="entry name" value="BLL3089 PROTEIN"/>
    <property type="match status" value="1"/>
</dbReference>
<evidence type="ECO:0000256" key="1">
    <source>
        <dbReference type="ARBA" id="ARBA00022692"/>
    </source>
</evidence>
<reference evidence="6 7" key="1">
    <citation type="submission" date="2019-06" db="EMBL/GenBank/DDBJ databases">
        <title>Genomic Encyclopedia of Archaeal and Bacterial Type Strains, Phase II (KMG-II): from individual species to whole genera.</title>
        <authorList>
            <person name="Goeker M."/>
        </authorList>
    </citation>
    <scope>NUCLEOTIDE SEQUENCE [LARGE SCALE GENOMIC DNA]</scope>
    <source>
        <strain evidence="6 7">DSM 18423</strain>
    </source>
</reference>
<evidence type="ECO:0000313" key="7">
    <source>
        <dbReference type="Proteomes" id="UP000320582"/>
    </source>
</evidence>
<keyword evidence="1 4" id="KW-0812">Transmembrane</keyword>